<keyword evidence="2" id="KW-1185">Reference proteome</keyword>
<name>A0A8T1PBL5_CARIL</name>
<comment type="caution">
    <text evidence="1">The sequence shown here is derived from an EMBL/GenBank/DDBJ whole genome shotgun (WGS) entry which is preliminary data.</text>
</comment>
<protein>
    <submittedName>
        <fullName evidence="1">Uncharacterized protein</fullName>
    </submittedName>
</protein>
<evidence type="ECO:0000313" key="2">
    <source>
        <dbReference type="Proteomes" id="UP000811609"/>
    </source>
</evidence>
<accession>A0A8T1PBL5</accession>
<gene>
    <name evidence="1" type="ORF">CIPAW_10G075900</name>
</gene>
<organism evidence="1 2">
    <name type="scientific">Carya illinoinensis</name>
    <name type="common">Pecan</name>
    <dbReference type="NCBI Taxonomy" id="32201"/>
    <lineage>
        <taxon>Eukaryota</taxon>
        <taxon>Viridiplantae</taxon>
        <taxon>Streptophyta</taxon>
        <taxon>Embryophyta</taxon>
        <taxon>Tracheophyta</taxon>
        <taxon>Spermatophyta</taxon>
        <taxon>Magnoliopsida</taxon>
        <taxon>eudicotyledons</taxon>
        <taxon>Gunneridae</taxon>
        <taxon>Pentapetalae</taxon>
        <taxon>rosids</taxon>
        <taxon>fabids</taxon>
        <taxon>Fagales</taxon>
        <taxon>Juglandaceae</taxon>
        <taxon>Carya</taxon>
    </lineage>
</organism>
<dbReference type="PANTHER" id="PTHR33116">
    <property type="entry name" value="REVERSE TRANSCRIPTASE ZINC-BINDING DOMAIN-CONTAINING PROTEIN-RELATED-RELATED"/>
    <property type="match status" value="1"/>
</dbReference>
<evidence type="ECO:0000313" key="1">
    <source>
        <dbReference type="EMBL" id="KAG6639074.1"/>
    </source>
</evidence>
<sequence>MTYLGIHTTFNQSKKEDYKEMLEKINKRLEGWKSKLLSQAGRSMLIRTVASTIPTYQMSTHMLPKSISESLNTSFKNFWWGTTKDQKKKENWDYERWKT</sequence>
<dbReference type="Proteomes" id="UP000811609">
    <property type="component" value="Chromosome 10"/>
</dbReference>
<reference evidence="1" key="1">
    <citation type="submission" date="2020-12" db="EMBL/GenBank/DDBJ databases">
        <title>WGS assembly of Carya illinoinensis cv. Pawnee.</title>
        <authorList>
            <person name="Platts A."/>
            <person name="Shu S."/>
            <person name="Wright S."/>
            <person name="Barry K."/>
            <person name="Edger P."/>
            <person name="Pires J.C."/>
            <person name="Schmutz J."/>
        </authorList>
    </citation>
    <scope>NUCLEOTIDE SEQUENCE</scope>
    <source>
        <tissue evidence="1">Leaf</tissue>
    </source>
</reference>
<dbReference type="PANTHER" id="PTHR33116:SF86">
    <property type="entry name" value="REVERSE TRANSCRIPTASE DOMAIN-CONTAINING PROTEIN"/>
    <property type="match status" value="1"/>
</dbReference>
<dbReference type="AlphaFoldDB" id="A0A8T1PBL5"/>
<dbReference type="EMBL" id="CM031818">
    <property type="protein sequence ID" value="KAG6639074.1"/>
    <property type="molecule type" value="Genomic_DNA"/>
</dbReference>
<proteinExistence type="predicted"/>